<feature type="transmembrane region" description="Helical" evidence="1">
    <location>
        <begin position="70"/>
        <end position="91"/>
    </location>
</feature>
<dbReference type="PATRIC" id="fig|273063.9.peg.2927"/>
<dbReference type="Proteomes" id="UP000001015">
    <property type="component" value="Chromosome"/>
</dbReference>
<keyword evidence="1" id="KW-1133">Transmembrane helix</keyword>
<keyword evidence="3" id="KW-1185">Reference proteome</keyword>
<protein>
    <submittedName>
        <fullName evidence="2">Cytochrome b</fullName>
    </submittedName>
</protein>
<organism evidence="2 3">
    <name type="scientific">Sulfurisphaera tokodaii (strain DSM 16993 / JCM 10545 / NBRC 100140 / 7)</name>
    <name type="common">Sulfolobus tokodaii</name>
    <dbReference type="NCBI Taxonomy" id="273063"/>
    <lineage>
        <taxon>Archaea</taxon>
        <taxon>Thermoproteota</taxon>
        <taxon>Thermoprotei</taxon>
        <taxon>Sulfolobales</taxon>
        <taxon>Sulfolobaceae</taxon>
        <taxon>Sulfurisphaera</taxon>
    </lineage>
</organism>
<name>Q96XC3_SULTO</name>
<dbReference type="Gene3D" id="2.60.40.1190">
    <property type="match status" value="1"/>
</dbReference>
<dbReference type="GeneID" id="69122901"/>
<dbReference type="KEGG" id="sto:STK_25920"/>
<reference evidence="3" key="1">
    <citation type="journal article" date="2001" name="DNA Res.">
        <title>Complete genome sequence of an aerobic thermoacidophilic Crenarchaeon, Sulfolobus tokodaii strain7.</title>
        <authorList>
            <person name="Kawarabayasi Y."/>
            <person name="Hino Y."/>
            <person name="Horikawa H."/>
            <person name="Jin-no K."/>
            <person name="Takahashi M."/>
            <person name="Sekine M."/>
            <person name="Baba S."/>
            <person name="Ankai A."/>
            <person name="Kosugi H."/>
            <person name="Hosoyama A."/>
            <person name="Fukui S."/>
            <person name="Nagai Y."/>
            <person name="Nishijima K."/>
            <person name="Otsuka R."/>
            <person name="Nakazawa H."/>
            <person name="Takamiya M."/>
            <person name="Kato Y."/>
            <person name="Yoshizawa T."/>
            <person name="Tanaka T."/>
            <person name="Kudoh Y."/>
            <person name="Yamazaki J."/>
            <person name="Kushida N."/>
            <person name="Oguchi A."/>
            <person name="Aoki K."/>
            <person name="Masuda S."/>
            <person name="Yanagii M."/>
            <person name="Nishimura M."/>
            <person name="Yamagishi A."/>
            <person name="Oshima T."/>
            <person name="Kikuchi H."/>
        </authorList>
    </citation>
    <scope>NUCLEOTIDE SEQUENCE [LARGE SCALE GENOMIC DNA]</scope>
    <source>
        <strain evidence="3">DSM 16993 / JCM 10545 / NBRC 100140 / 7</strain>
    </source>
</reference>
<accession>Q96XC3</accession>
<evidence type="ECO:0000256" key="1">
    <source>
        <dbReference type="SAM" id="Phobius"/>
    </source>
</evidence>
<keyword evidence="1" id="KW-0472">Membrane</keyword>
<dbReference type="AlphaFoldDB" id="Q96XC3"/>
<dbReference type="EMBL" id="BA000023">
    <property type="protein sequence ID" value="BAB67705.1"/>
    <property type="molecule type" value="Genomic_DNA"/>
</dbReference>
<dbReference type="eggNOG" id="arCOG06015">
    <property type="taxonomic scope" value="Archaea"/>
</dbReference>
<evidence type="ECO:0000313" key="2">
    <source>
        <dbReference type="EMBL" id="BAB67705.1"/>
    </source>
</evidence>
<feature type="transmembrane region" description="Helical" evidence="1">
    <location>
        <begin position="112"/>
        <end position="133"/>
    </location>
</feature>
<dbReference type="RefSeq" id="WP_010980679.1">
    <property type="nucleotide sequence ID" value="NC_003106.2"/>
</dbReference>
<sequence>MIVEFARTFSTVGVSNGQGESHYQVQLQPGHTYWVAFAVFQGGAGESVDFKSISFWWRIYIQPADQQQSVLPLFIITNSILSPIIAVAIMNRNSMMSELNRISMSLPRFIKSMLLLLFLLMTFPIVNGIYAVIDSIRRGLSI</sequence>
<proteinExistence type="predicted"/>
<evidence type="ECO:0000313" key="3">
    <source>
        <dbReference type="Proteomes" id="UP000001015"/>
    </source>
</evidence>
<dbReference type="STRING" id="273063.STK_25920"/>
<keyword evidence="1" id="KW-0812">Transmembrane</keyword>
<gene>
    <name evidence="2" type="primary">ST2592</name>
    <name evidence="2" type="ordered locus">STK_25920</name>
</gene>